<organism evidence="1 2">
    <name type="scientific">Hygrophoropsis aurantiaca</name>
    <dbReference type="NCBI Taxonomy" id="72124"/>
    <lineage>
        <taxon>Eukaryota</taxon>
        <taxon>Fungi</taxon>
        <taxon>Dikarya</taxon>
        <taxon>Basidiomycota</taxon>
        <taxon>Agaricomycotina</taxon>
        <taxon>Agaricomycetes</taxon>
        <taxon>Agaricomycetidae</taxon>
        <taxon>Boletales</taxon>
        <taxon>Coniophorineae</taxon>
        <taxon>Hygrophoropsidaceae</taxon>
        <taxon>Hygrophoropsis</taxon>
    </lineage>
</organism>
<sequence length="210" mass="23954">MTVTVGSIKVGFVCKLDLTCQSIHPSDMPWSDSIIEQFGLVDLSTAEESDFYGPYNTLLFDLFPAAEHFQISPQFKRITGSMDFTALYIVYKRKVPVFFVEIKTYVSLEKLTSRSEADDQMRQMFIDFTSGHIPIPKLFGISAMGPVFSVYELTTENKQLLPLRIDPDVRYLIDTAPKQQWNYNLMEPDGEARLREIVAEVKEMALDLTA</sequence>
<name>A0ACB8A4J6_9AGAM</name>
<reference evidence="1" key="1">
    <citation type="journal article" date="2021" name="New Phytol.">
        <title>Evolutionary innovations through gain and loss of genes in the ectomycorrhizal Boletales.</title>
        <authorList>
            <person name="Wu G."/>
            <person name="Miyauchi S."/>
            <person name="Morin E."/>
            <person name="Kuo A."/>
            <person name="Drula E."/>
            <person name="Varga T."/>
            <person name="Kohler A."/>
            <person name="Feng B."/>
            <person name="Cao Y."/>
            <person name="Lipzen A."/>
            <person name="Daum C."/>
            <person name="Hundley H."/>
            <person name="Pangilinan J."/>
            <person name="Johnson J."/>
            <person name="Barry K."/>
            <person name="LaButti K."/>
            <person name="Ng V."/>
            <person name="Ahrendt S."/>
            <person name="Min B."/>
            <person name="Choi I.G."/>
            <person name="Park H."/>
            <person name="Plett J.M."/>
            <person name="Magnuson J."/>
            <person name="Spatafora J.W."/>
            <person name="Nagy L.G."/>
            <person name="Henrissat B."/>
            <person name="Grigoriev I.V."/>
            <person name="Yang Z.L."/>
            <person name="Xu J."/>
            <person name="Martin F.M."/>
        </authorList>
    </citation>
    <scope>NUCLEOTIDE SEQUENCE</scope>
    <source>
        <strain evidence="1">ATCC 28755</strain>
    </source>
</reference>
<dbReference type="EMBL" id="MU267880">
    <property type="protein sequence ID" value="KAH7907697.1"/>
    <property type="molecule type" value="Genomic_DNA"/>
</dbReference>
<evidence type="ECO:0000313" key="2">
    <source>
        <dbReference type="Proteomes" id="UP000790377"/>
    </source>
</evidence>
<evidence type="ECO:0000313" key="1">
    <source>
        <dbReference type="EMBL" id="KAH7907697.1"/>
    </source>
</evidence>
<comment type="caution">
    <text evidence="1">The sequence shown here is derived from an EMBL/GenBank/DDBJ whole genome shotgun (WGS) entry which is preliminary data.</text>
</comment>
<proteinExistence type="predicted"/>
<accession>A0ACB8A4J6</accession>
<dbReference type="Proteomes" id="UP000790377">
    <property type="component" value="Unassembled WGS sequence"/>
</dbReference>
<keyword evidence="2" id="KW-1185">Reference proteome</keyword>
<protein>
    <submittedName>
        <fullName evidence="1">Uncharacterized protein</fullName>
    </submittedName>
</protein>
<gene>
    <name evidence="1" type="ORF">BJ138DRAFT_455909</name>
</gene>